<reference evidence="6" key="2">
    <citation type="submission" date="2023-03" db="EMBL/GenBank/DDBJ databases">
        <authorList>
            <person name="Inwood S.N."/>
            <person name="Skelly J.G."/>
            <person name="Guhlin J."/>
            <person name="Harrop T.W.R."/>
            <person name="Goldson S.G."/>
            <person name="Dearden P.K."/>
        </authorList>
    </citation>
    <scope>NUCLEOTIDE SEQUENCE</scope>
    <source>
        <strain evidence="6">Lincoln</strain>
        <tissue evidence="6">Whole body</tissue>
    </source>
</reference>
<dbReference type="FunFam" id="1.20.80.10:FF:000010">
    <property type="entry name" value="Acyl-CoA-binding domain-containing protein 5"/>
    <property type="match status" value="1"/>
</dbReference>
<evidence type="ECO:0000256" key="3">
    <source>
        <dbReference type="SAM" id="MobiDB-lite"/>
    </source>
</evidence>
<proteinExistence type="predicted"/>
<dbReference type="PANTHER" id="PTHR23310">
    <property type="entry name" value="ACYL-COA-BINDING PROTEIN, ACBP"/>
    <property type="match status" value="1"/>
</dbReference>
<feature type="compositionally biased region" description="Polar residues" evidence="3">
    <location>
        <begin position="142"/>
        <end position="156"/>
    </location>
</feature>
<feature type="compositionally biased region" description="Basic and acidic residues" evidence="3">
    <location>
        <begin position="185"/>
        <end position="197"/>
    </location>
</feature>
<keyword evidence="4" id="KW-1133">Transmembrane helix</keyword>
<dbReference type="GO" id="GO:0006631">
    <property type="term" value="P:fatty acid metabolic process"/>
    <property type="evidence" value="ECO:0007669"/>
    <property type="project" value="TreeGrafter"/>
</dbReference>
<evidence type="ECO:0000259" key="5">
    <source>
        <dbReference type="PROSITE" id="PS51228"/>
    </source>
</evidence>
<evidence type="ECO:0000256" key="1">
    <source>
        <dbReference type="ARBA" id="ARBA00023121"/>
    </source>
</evidence>
<name>A0AA39KVI0_MICHY</name>
<dbReference type="PRINTS" id="PR00689">
    <property type="entry name" value="ACOABINDINGP"/>
</dbReference>
<comment type="caution">
    <text evidence="6">The sequence shown here is derived from an EMBL/GenBank/DDBJ whole genome shotgun (WGS) entry which is preliminary data.</text>
</comment>
<evidence type="ECO:0000256" key="4">
    <source>
        <dbReference type="SAM" id="Phobius"/>
    </source>
</evidence>
<dbReference type="GO" id="GO:0000062">
    <property type="term" value="F:fatty-acyl-CoA binding"/>
    <property type="evidence" value="ECO:0007669"/>
    <property type="project" value="InterPro"/>
</dbReference>
<feature type="compositionally biased region" description="Polar residues" evidence="3">
    <location>
        <begin position="204"/>
        <end position="218"/>
    </location>
</feature>
<keyword evidence="1" id="KW-0446">Lipid-binding</keyword>
<feature type="domain" description="ACB" evidence="5">
    <location>
        <begin position="3"/>
        <end position="92"/>
    </location>
</feature>
<feature type="compositionally biased region" description="Low complexity" evidence="3">
    <location>
        <begin position="157"/>
        <end position="171"/>
    </location>
</feature>
<dbReference type="Gene3D" id="1.20.80.10">
    <property type="match status" value="1"/>
</dbReference>
<dbReference type="PANTHER" id="PTHR23310:SF77">
    <property type="entry name" value="LD25952P"/>
    <property type="match status" value="1"/>
</dbReference>
<feature type="region of interest" description="Disordered" evidence="3">
    <location>
        <begin position="126"/>
        <end position="265"/>
    </location>
</feature>
<keyword evidence="2" id="KW-0175">Coiled coil</keyword>
<accession>A0AA39KVI0</accession>
<dbReference type="InterPro" id="IPR000582">
    <property type="entry name" value="Acyl-CoA-binding_protein"/>
</dbReference>
<organism evidence="6 7">
    <name type="scientific">Microctonus hyperodae</name>
    <name type="common">Parasitoid wasp</name>
    <dbReference type="NCBI Taxonomy" id="165561"/>
    <lineage>
        <taxon>Eukaryota</taxon>
        <taxon>Metazoa</taxon>
        <taxon>Ecdysozoa</taxon>
        <taxon>Arthropoda</taxon>
        <taxon>Hexapoda</taxon>
        <taxon>Insecta</taxon>
        <taxon>Pterygota</taxon>
        <taxon>Neoptera</taxon>
        <taxon>Endopterygota</taxon>
        <taxon>Hymenoptera</taxon>
        <taxon>Apocrita</taxon>
        <taxon>Ichneumonoidea</taxon>
        <taxon>Braconidae</taxon>
        <taxon>Euphorinae</taxon>
        <taxon>Microctonus</taxon>
    </lineage>
</organism>
<protein>
    <recommendedName>
        <fullName evidence="5">ACB domain-containing protein</fullName>
    </recommendedName>
</protein>
<dbReference type="EMBL" id="JAQQBR010000005">
    <property type="protein sequence ID" value="KAK0175212.1"/>
    <property type="molecule type" value="Genomic_DNA"/>
</dbReference>
<dbReference type="InterPro" id="IPR014352">
    <property type="entry name" value="FERM/acyl-CoA-bd_prot_sf"/>
</dbReference>
<evidence type="ECO:0000313" key="7">
    <source>
        <dbReference type="Proteomes" id="UP001168972"/>
    </source>
</evidence>
<evidence type="ECO:0000256" key="2">
    <source>
        <dbReference type="SAM" id="Coils"/>
    </source>
</evidence>
<dbReference type="AlphaFoldDB" id="A0AA39KVI0"/>
<dbReference type="GO" id="GO:0019915">
    <property type="term" value="P:lipid storage"/>
    <property type="evidence" value="ECO:0007669"/>
    <property type="project" value="UniProtKB-ARBA"/>
</dbReference>
<evidence type="ECO:0000313" key="6">
    <source>
        <dbReference type="EMBL" id="KAK0175212.1"/>
    </source>
</evidence>
<keyword evidence="7" id="KW-1185">Reference proteome</keyword>
<keyword evidence="4" id="KW-0472">Membrane</keyword>
<feature type="compositionally biased region" description="Basic and acidic residues" evidence="3">
    <location>
        <begin position="247"/>
        <end position="265"/>
    </location>
</feature>
<reference evidence="6" key="1">
    <citation type="journal article" date="2023" name="bioRxiv">
        <title>Scaffold-level genome assemblies of two parasitoid biocontrol wasps reveal the parthenogenesis mechanism and an associated novel virus.</title>
        <authorList>
            <person name="Inwood S."/>
            <person name="Skelly J."/>
            <person name="Guhlin J."/>
            <person name="Harrop T."/>
            <person name="Goldson S."/>
            <person name="Dearden P."/>
        </authorList>
    </citation>
    <scope>NUCLEOTIDE SEQUENCE</scope>
    <source>
        <strain evidence="6">Lincoln</strain>
        <tissue evidence="6">Whole body</tissue>
    </source>
</reference>
<feature type="compositionally biased region" description="Low complexity" evidence="3">
    <location>
        <begin position="130"/>
        <end position="141"/>
    </location>
</feature>
<keyword evidence="4" id="KW-0812">Transmembrane</keyword>
<feature type="transmembrane region" description="Helical" evidence="4">
    <location>
        <begin position="326"/>
        <end position="344"/>
    </location>
</feature>
<dbReference type="Proteomes" id="UP001168972">
    <property type="component" value="Unassembled WGS sequence"/>
</dbReference>
<dbReference type="GO" id="GO:0005737">
    <property type="term" value="C:cytoplasm"/>
    <property type="evidence" value="ECO:0007669"/>
    <property type="project" value="TreeGrafter"/>
</dbReference>
<dbReference type="PROSITE" id="PS51228">
    <property type="entry name" value="ACB_2"/>
    <property type="match status" value="1"/>
</dbReference>
<sequence length="352" mass="40326">MTTEEKFDAAVKVIRNLPKNGTYQPSHELQLRFYAYYKQATEGQCQQSKPAFWEVVKKAKWDAWMRLGNMSRQEAMNNYVDELKKIVETMSYTDNVANFLGSLDSFYENVPAEDLEMLVGPVLERMRSQPGSPLSGSPLGSRETSPQRVRNTSRHITSSLETSPASSHSASPLPPDTDNDDEEFKDTIESAPEKTFKEFTTTKSSIGIPQSNKSSGQDSKPLHYNSMNGGHMIKKIDDGNNKNLAMDNKHHQDRSRTREKRDDRRDGAEFCNQMADTMQNLQRDLDRITGRVRSLEGQALQSLAPKLERAKVQPNWWPMSDCSPRIFTIIILWPFLAHGLITFIQRYRQRRM</sequence>
<dbReference type="InterPro" id="IPR035984">
    <property type="entry name" value="Acyl-CoA-binding_sf"/>
</dbReference>
<dbReference type="SUPFAM" id="SSF47027">
    <property type="entry name" value="Acyl-CoA binding protein"/>
    <property type="match status" value="1"/>
</dbReference>
<gene>
    <name evidence="6" type="ORF">PV327_008979</name>
</gene>
<feature type="coiled-coil region" evidence="2">
    <location>
        <begin position="271"/>
        <end position="298"/>
    </location>
</feature>
<dbReference type="Pfam" id="PF00887">
    <property type="entry name" value="ACBP"/>
    <property type="match status" value="1"/>
</dbReference>